<dbReference type="EMBL" id="JH430221">
    <property type="status" value="NOT_ANNOTATED_CDS"/>
    <property type="molecule type" value="Genomic_DNA"/>
</dbReference>
<dbReference type="GO" id="GO:0019478">
    <property type="term" value="P:D-amino acid catabolic process"/>
    <property type="evidence" value="ECO:0007669"/>
    <property type="project" value="TreeGrafter"/>
</dbReference>
<dbReference type="HOGENOM" id="CLU_034311_0_2_1"/>
<dbReference type="InterPro" id="IPR023209">
    <property type="entry name" value="DAO"/>
</dbReference>
<dbReference type="eggNOG" id="KOG3923">
    <property type="taxonomic scope" value="Eukaryota"/>
</dbReference>
<evidence type="ECO:0000256" key="1">
    <source>
        <dbReference type="ARBA" id="ARBA00001974"/>
    </source>
</evidence>
<dbReference type="InterPro" id="IPR006076">
    <property type="entry name" value="FAD-dep_OxRdtase"/>
</dbReference>
<dbReference type="PANTHER" id="PTHR11530:SF17">
    <property type="entry name" value="RE49860P"/>
    <property type="match status" value="1"/>
</dbReference>
<evidence type="ECO:0000256" key="5">
    <source>
        <dbReference type="ARBA" id="ARBA00023002"/>
    </source>
</evidence>
<dbReference type="OMA" id="WERRTWI"/>
<dbReference type="Gene3D" id="3.30.9.10">
    <property type="entry name" value="D-Amino Acid Oxidase, subunit A, domain 2"/>
    <property type="match status" value="1"/>
</dbReference>
<evidence type="ECO:0000256" key="2">
    <source>
        <dbReference type="ARBA" id="ARBA00006730"/>
    </source>
</evidence>
<dbReference type="SUPFAM" id="SSF54373">
    <property type="entry name" value="FAD-linked reductases, C-terminal domain"/>
    <property type="match status" value="1"/>
</dbReference>
<comment type="cofactor">
    <cofactor evidence="1 6">
        <name>FAD</name>
        <dbReference type="ChEBI" id="CHEBI:57692"/>
    </cofactor>
</comment>
<evidence type="ECO:0000256" key="3">
    <source>
        <dbReference type="ARBA" id="ARBA00022630"/>
    </source>
</evidence>
<feature type="binding site" evidence="6">
    <location>
        <position position="224"/>
    </location>
    <ligand>
        <name>D-dopa</name>
        <dbReference type="ChEBI" id="CHEBI:149689"/>
    </ligand>
</feature>
<proteinExistence type="inferred from homology"/>
<evidence type="ECO:0000313" key="9">
    <source>
        <dbReference type="Proteomes" id="UP000014500"/>
    </source>
</evidence>
<evidence type="ECO:0000259" key="7">
    <source>
        <dbReference type="Pfam" id="PF01266"/>
    </source>
</evidence>
<dbReference type="Pfam" id="PF01266">
    <property type="entry name" value="DAO"/>
    <property type="match status" value="1"/>
</dbReference>
<dbReference type="SUPFAM" id="SSF51971">
    <property type="entry name" value="Nucleotide-binding domain"/>
    <property type="match status" value="1"/>
</dbReference>
<feature type="binding site" evidence="6">
    <location>
        <begin position="47"/>
        <end position="49"/>
    </location>
    <ligand>
        <name>FAD</name>
        <dbReference type="ChEBI" id="CHEBI:57692"/>
    </ligand>
</feature>
<dbReference type="EnsemblMetazoa" id="SMAR000877-RA">
    <property type="protein sequence ID" value="SMAR000877-PA"/>
    <property type="gene ID" value="SMAR000877"/>
</dbReference>
<dbReference type="PROSITE" id="PS00677">
    <property type="entry name" value="DAO"/>
    <property type="match status" value="1"/>
</dbReference>
<evidence type="ECO:0000256" key="6">
    <source>
        <dbReference type="PIRSR" id="PIRSR000189-1"/>
    </source>
</evidence>
<accession>T1IJ22</accession>
<keyword evidence="3" id="KW-0285">Flavoprotein</keyword>
<protein>
    <recommendedName>
        <fullName evidence="7">FAD dependent oxidoreductase domain-containing protein</fullName>
    </recommendedName>
</protein>
<feature type="domain" description="FAD dependent oxidoreductase" evidence="7">
    <location>
        <begin position="4"/>
        <end position="326"/>
    </location>
</feature>
<dbReference type="Gene3D" id="3.40.50.720">
    <property type="entry name" value="NAD(P)-binding Rossmann-like Domain"/>
    <property type="match status" value="1"/>
</dbReference>
<keyword evidence="9" id="KW-1185">Reference proteome</keyword>
<evidence type="ECO:0000256" key="4">
    <source>
        <dbReference type="ARBA" id="ARBA00022827"/>
    </source>
</evidence>
<dbReference type="AlphaFoldDB" id="T1IJ22"/>
<reference evidence="9" key="1">
    <citation type="submission" date="2011-05" db="EMBL/GenBank/DDBJ databases">
        <authorList>
            <person name="Richards S.R."/>
            <person name="Qu J."/>
            <person name="Jiang H."/>
            <person name="Jhangiani S.N."/>
            <person name="Agravi P."/>
            <person name="Goodspeed R."/>
            <person name="Gross S."/>
            <person name="Mandapat C."/>
            <person name="Jackson L."/>
            <person name="Mathew T."/>
            <person name="Pu L."/>
            <person name="Thornton R."/>
            <person name="Saada N."/>
            <person name="Wilczek-Boney K.B."/>
            <person name="Lee S."/>
            <person name="Kovar C."/>
            <person name="Wu Y."/>
            <person name="Scherer S.E."/>
            <person name="Worley K.C."/>
            <person name="Muzny D.M."/>
            <person name="Gibbs R."/>
        </authorList>
    </citation>
    <scope>NUCLEOTIDE SEQUENCE</scope>
    <source>
        <strain evidence="9">Brora</strain>
    </source>
</reference>
<comment type="similarity">
    <text evidence="2">Belongs to the DAMOX/DASOX family.</text>
</comment>
<keyword evidence="4 6" id="KW-0274">FAD</keyword>
<dbReference type="STRING" id="126957.T1IJ22"/>
<organism evidence="8 9">
    <name type="scientific">Strigamia maritima</name>
    <name type="common">European centipede</name>
    <name type="synonym">Geophilus maritimus</name>
    <dbReference type="NCBI Taxonomy" id="126957"/>
    <lineage>
        <taxon>Eukaryota</taxon>
        <taxon>Metazoa</taxon>
        <taxon>Ecdysozoa</taxon>
        <taxon>Arthropoda</taxon>
        <taxon>Myriapoda</taxon>
        <taxon>Chilopoda</taxon>
        <taxon>Pleurostigmophora</taxon>
        <taxon>Geophilomorpha</taxon>
        <taxon>Linotaeniidae</taxon>
        <taxon>Strigamia</taxon>
    </lineage>
</organism>
<sequence length="340" mass="38201">MGRKVCVVGAGVNGLCTAVLIQELLPNVSVTIVADKTTTDTLSDGAAGLFRVSDSTRGPSPESIKTWTRDSYLYYKSIATSPQSDDAGIKEISGYILAEEAENITKNLLLEDILPIWRKLDEDELKPFPGNWKYGSTFKTVLVECRRFLPWMTKKFQTNGGKILKQRINSLDELFGECDVVVNCSGFGAKYLCNDSRVVPIRGQVIKVKAPWIKEFVYGDYDTYICPGFDFVTLGGTRQFDSYDTKMNTYNSKEIWERCCKLVPNLKNAKIEYEFVGLRPYRDEIRVELEYLTRKNSTKFPVVHNYGHGGYGVSLAYGCAKNTAQLVKACLVNTDLQSKL</sequence>
<evidence type="ECO:0000313" key="8">
    <source>
        <dbReference type="EnsemblMetazoa" id="SMAR000877-PA"/>
    </source>
</evidence>
<dbReference type="InterPro" id="IPR006181">
    <property type="entry name" value="D-amino_acid_oxidase_CS"/>
</dbReference>
<name>T1IJ22_STRMM</name>
<dbReference type="GO" id="GO:0005737">
    <property type="term" value="C:cytoplasm"/>
    <property type="evidence" value="ECO:0007669"/>
    <property type="project" value="TreeGrafter"/>
</dbReference>
<dbReference type="GO" id="GO:0003884">
    <property type="term" value="F:D-amino-acid oxidase activity"/>
    <property type="evidence" value="ECO:0007669"/>
    <property type="project" value="InterPro"/>
</dbReference>
<feature type="binding site" evidence="6">
    <location>
        <position position="279"/>
    </location>
    <ligand>
        <name>D-dopa</name>
        <dbReference type="ChEBI" id="CHEBI:149689"/>
    </ligand>
</feature>
<dbReference type="PhylomeDB" id="T1IJ22"/>
<dbReference type="GO" id="GO:0071949">
    <property type="term" value="F:FAD binding"/>
    <property type="evidence" value="ECO:0007669"/>
    <property type="project" value="InterPro"/>
</dbReference>
<keyword evidence="5" id="KW-0560">Oxidoreductase</keyword>
<dbReference type="Proteomes" id="UP000014500">
    <property type="component" value="Unassembled WGS sequence"/>
</dbReference>
<reference evidence="8" key="2">
    <citation type="submission" date="2015-02" db="UniProtKB">
        <authorList>
            <consortium name="EnsemblMetazoa"/>
        </authorList>
    </citation>
    <scope>IDENTIFICATION</scope>
</reference>
<dbReference type="PANTHER" id="PTHR11530">
    <property type="entry name" value="D-AMINO ACID OXIDASE"/>
    <property type="match status" value="1"/>
</dbReference>
<dbReference type="PIRSF" id="PIRSF000189">
    <property type="entry name" value="D-aa_oxidase"/>
    <property type="match status" value="1"/>
</dbReference>
<feature type="binding site" evidence="6">
    <location>
        <position position="310"/>
    </location>
    <ligand>
        <name>D-dopa</name>
        <dbReference type="ChEBI" id="CHEBI:149689"/>
    </ligand>
</feature>